<dbReference type="OrthoDB" id="5596707at2759"/>
<dbReference type="Gramene" id="GBG73387">
    <property type="protein sequence ID" value="GBG73387"/>
    <property type="gene ID" value="CBR_g16101"/>
</dbReference>
<sequence length="719" mass="80481">MEGTWTDNGAQTTLTRGTETTLATDGNRTGTVVMDIVAVTRGQSEVEVAEKTHKGSMIEEDILHDLGDVSMFPSMKENVEVRRVRPSKGKEVARIQSMRMSLPSDDGASATPIQVAATKSARGSSSKKTGMDYAMAEKDGQRIEGAEVILLRKRGARKFTMKSSLDDIDTVEPLKRTLRQPMQCTILEYLAASRPAGDELQIITCKTRIPLGDEVQMTSKPEVPPVAISGVCAKAERAATLYLDEMEGVPPDKFYILGSETVETSLNDEIVLHWVIDNGSEAVIIDEEIVVRLGLDLDKSYLFEIETADGRKQKISGVFHKAAIEVEGLRVLMLVFAVRDCSSELLLGRTWLSHVHVVTIERSNGSQMLSIKRPDGGRIMIETVEPRDPRNRAALAAGGGRKRVTLTSRSLRFCEKKYRALLTEEKRRILEVEDLGNHVLVGENSYPKGEDEEFGVKPAAVARKRSALDGISEEEIARKVKERKREEPQRLTEERITEMDIGDENLTEQEKGRVLEVLKTYNKVIAFSDAERGKIDPRYAKPVRIYTIPHTPWNDAGWKFAQKEKEEVIVFPKEKMASHVAEPSDSAYANRWFFLRKPNGKILWIQELHKVNVVTIHDVGSIPHTDLLVEGVVSRSIYSVCDLFSGYDEIPLDPRDRHLTAMHTPLRLVQMMVVPMGWTNGVAVFQRAMVAILKDFIPDKVEVFLDDFSIKGSVLKDET</sequence>
<dbReference type="InterPro" id="IPR021109">
    <property type="entry name" value="Peptidase_aspartic_dom_sf"/>
</dbReference>
<evidence type="ECO:0000313" key="3">
    <source>
        <dbReference type="Proteomes" id="UP000265515"/>
    </source>
</evidence>
<dbReference type="Pfam" id="PF13975">
    <property type="entry name" value="gag-asp_proteas"/>
    <property type="match status" value="1"/>
</dbReference>
<dbReference type="PANTHER" id="PTHR24559:SF444">
    <property type="entry name" value="REVERSE TRANSCRIPTASE DOMAIN-CONTAINING PROTEIN"/>
    <property type="match status" value="1"/>
</dbReference>
<accession>A0A388KTK1</accession>
<dbReference type="EMBL" id="BFEA01000182">
    <property type="protein sequence ID" value="GBG73387.1"/>
    <property type="molecule type" value="Genomic_DNA"/>
</dbReference>
<reference evidence="2 3" key="1">
    <citation type="journal article" date="2018" name="Cell">
        <title>The Chara Genome: Secondary Complexity and Implications for Plant Terrestrialization.</title>
        <authorList>
            <person name="Nishiyama T."/>
            <person name="Sakayama H."/>
            <person name="Vries J.D."/>
            <person name="Buschmann H."/>
            <person name="Saint-Marcoux D."/>
            <person name="Ullrich K.K."/>
            <person name="Haas F.B."/>
            <person name="Vanderstraeten L."/>
            <person name="Becker D."/>
            <person name="Lang D."/>
            <person name="Vosolsobe S."/>
            <person name="Rombauts S."/>
            <person name="Wilhelmsson P.K.I."/>
            <person name="Janitza P."/>
            <person name="Kern R."/>
            <person name="Heyl A."/>
            <person name="Rumpler F."/>
            <person name="Villalobos L.I.A.C."/>
            <person name="Clay J.M."/>
            <person name="Skokan R."/>
            <person name="Toyoda A."/>
            <person name="Suzuki Y."/>
            <person name="Kagoshima H."/>
            <person name="Schijlen E."/>
            <person name="Tajeshwar N."/>
            <person name="Catarino B."/>
            <person name="Hetherington A.J."/>
            <person name="Saltykova A."/>
            <person name="Bonnot C."/>
            <person name="Breuninger H."/>
            <person name="Symeonidi A."/>
            <person name="Radhakrishnan G.V."/>
            <person name="Van Nieuwerburgh F."/>
            <person name="Deforce D."/>
            <person name="Chang C."/>
            <person name="Karol K.G."/>
            <person name="Hedrich R."/>
            <person name="Ulvskov P."/>
            <person name="Glockner G."/>
            <person name="Delwiche C.F."/>
            <person name="Petrasek J."/>
            <person name="Van de Peer Y."/>
            <person name="Friml J."/>
            <person name="Beilby M."/>
            <person name="Dolan L."/>
            <person name="Kohara Y."/>
            <person name="Sugano S."/>
            <person name="Fujiyama A."/>
            <person name="Delaux P.-M."/>
            <person name="Quint M."/>
            <person name="TheiBen G."/>
            <person name="Hagemann M."/>
            <person name="Harholt J."/>
            <person name="Dunand C."/>
            <person name="Zachgo S."/>
            <person name="Langdale J."/>
            <person name="Maumus F."/>
            <person name="Straeten D.V.D."/>
            <person name="Gould S.B."/>
            <person name="Rensing S.A."/>
        </authorList>
    </citation>
    <scope>NUCLEOTIDE SEQUENCE [LARGE SCALE GENOMIC DNA]</scope>
    <source>
        <strain evidence="2 3">S276</strain>
    </source>
</reference>
<dbReference type="AlphaFoldDB" id="A0A388KTK1"/>
<feature type="domain" description="Reverse transcriptase" evidence="1">
    <location>
        <begin position="635"/>
        <end position="710"/>
    </location>
</feature>
<protein>
    <recommendedName>
        <fullName evidence="1">Reverse transcriptase domain-containing protein</fullName>
    </recommendedName>
</protein>
<gene>
    <name evidence="2" type="ORF">CBR_g16101</name>
</gene>
<proteinExistence type="predicted"/>
<dbReference type="CDD" id="cd01647">
    <property type="entry name" value="RT_LTR"/>
    <property type="match status" value="1"/>
</dbReference>
<dbReference type="OMA" id="ENSYANV"/>
<evidence type="ECO:0000313" key="2">
    <source>
        <dbReference type="EMBL" id="GBG73387.1"/>
    </source>
</evidence>
<dbReference type="InterPro" id="IPR053134">
    <property type="entry name" value="RNA-dir_DNA_polymerase"/>
</dbReference>
<dbReference type="PANTHER" id="PTHR24559">
    <property type="entry name" value="TRANSPOSON TY3-I GAG-POL POLYPROTEIN"/>
    <property type="match status" value="1"/>
</dbReference>
<dbReference type="InterPro" id="IPR043128">
    <property type="entry name" value="Rev_trsase/Diguanyl_cyclase"/>
</dbReference>
<dbReference type="Pfam" id="PF00078">
    <property type="entry name" value="RVT_1"/>
    <property type="match status" value="1"/>
</dbReference>
<dbReference type="CDD" id="cd00303">
    <property type="entry name" value="retropepsin_like"/>
    <property type="match status" value="1"/>
</dbReference>
<dbReference type="Gene3D" id="3.30.70.270">
    <property type="match status" value="1"/>
</dbReference>
<dbReference type="InterPro" id="IPR000477">
    <property type="entry name" value="RT_dom"/>
</dbReference>
<dbReference type="Gene3D" id="3.10.10.10">
    <property type="entry name" value="HIV Type 1 Reverse Transcriptase, subunit A, domain 1"/>
    <property type="match status" value="1"/>
</dbReference>
<evidence type="ECO:0000259" key="1">
    <source>
        <dbReference type="Pfam" id="PF00078"/>
    </source>
</evidence>
<dbReference type="Gene3D" id="2.40.70.10">
    <property type="entry name" value="Acid Proteases"/>
    <property type="match status" value="1"/>
</dbReference>
<dbReference type="Proteomes" id="UP000265515">
    <property type="component" value="Unassembled WGS sequence"/>
</dbReference>
<name>A0A388KTK1_CHABU</name>
<comment type="caution">
    <text evidence="2">The sequence shown here is derived from an EMBL/GenBank/DDBJ whole genome shotgun (WGS) entry which is preliminary data.</text>
</comment>
<dbReference type="SUPFAM" id="SSF56672">
    <property type="entry name" value="DNA/RNA polymerases"/>
    <property type="match status" value="1"/>
</dbReference>
<dbReference type="InterPro" id="IPR043502">
    <property type="entry name" value="DNA/RNA_pol_sf"/>
</dbReference>
<organism evidence="2 3">
    <name type="scientific">Chara braunii</name>
    <name type="common">Braun's stonewort</name>
    <dbReference type="NCBI Taxonomy" id="69332"/>
    <lineage>
        <taxon>Eukaryota</taxon>
        <taxon>Viridiplantae</taxon>
        <taxon>Streptophyta</taxon>
        <taxon>Charophyceae</taxon>
        <taxon>Charales</taxon>
        <taxon>Characeae</taxon>
        <taxon>Chara</taxon>
    </lineage>
</organism>
<keyword evidence="3" id="KW-1185">Reference proteome</keyword>